<proteinExistence type="predicted"/>
<evidence type="ECO:0000313" key="1">
    <source>
        <dbReference type="EMBL" id="AGS70375.1"/>
    </source>
</evidence>
<dbReference type="HOGENOM" id="CLU_134464_0_0_11"/>
<dbReference type="AlphaFoldDB" id="S5VPX3"/>
<accession>S5VPX3</accession>
<organism evidence="1 2">
    <name type="scientific">Streptomyces collinus (strain DSM 40733 / Tue 365)</name>
    <dbReference type="NCBI Taxonomy" id="1214242"/>
    <lineage>
        <taxon>Bacteria</taxon>
        <taxon>Bacillati</taxon>
        <taxon>Actinomycetota</taxon>
        <taxon>Actinomycetes</taxon>
        <taxon>Kitasatosporales</taxon>
        <taxon>Streptomycetaceae</taxon>
        <taxon>Streptomyces</taxon>
    </lineage>
</organism>
<reference evidence="2" key="1">
    <citation type="submission" date="2012-10" db="EMBL/GenBank/DDBJ databases">
        <title>The complete genome sequence of Streptomyces collinus Tu 365.</title>
        <authorList>
            <person name="Ruckert C."/>
            <person name="Szczepanowski R."/>
            <person name="Goesmann A."/>
            <person name="Pross E.K."/>
            <person name="Musiol E.M."/>
            <person name="Blin K."/>
            <person name="Wohlleben W."/>
            <person name="Puhler A."/>
            <person name="Weber T."/>
            <person name="Kalinowski J."/>
        </authorList>
    </citation>
    <scope>NUCLEOTIDE SEQUENCE [LARGE SCALE GENOMIC DNA]</scope>
    <source>
        <strain evidence="2">DSM 40733 / Tue 365</strain>
    </source>
</reference>
<sequence>MRVQGRAREEVRAFLSEDGFREHRLYVLEIAGSHPHIKIGYSSDPWGRLTQHIGEMNRWYHTLIRAHVSEPLSDKHSGRQAEDRAHSFMRRLYPVAAPSSRETFMGTDFNAGTACVDVAVSLTKYPACA</sequence>
<keyword evidence="2" id="KW-1185">Reference proteome</keyword>
<protein>
    <recommendedName>
        <fullName evidence="3">GIY-YIG nuclease family protein</fullName>
    </recommendedName>
</protein>
<name>S5VPX3_STRC3</name>
<dbReference type="KEGG" id="sci:B446_17795"/>
<gene>
    <name evidence="1" type="ORF">B446_17795</name>
</gene>
<evidence type="ECO:0000313" key="2">
    <source>
        <dbReference type="Proteomes" id="UP000015423"/>
    </source>
</evidence>
<dbReference type="Proteomes" id="UP000015423">
    <property type="component" value="Chromosome"/>
</dbReference>
<dbReference type="EMBL" id="CP006259">
    <property type="protein sequence ID" value="AGS70375.1"/>
    <property type="molecule type" value="Genomic_DNA"/>
</dbReference>
<evidence type="ECO:0008006" key="3">
    <source>
        <dbReference type="Google" id="ProtNLM"/>
    </source>
</evidence>
<dbReference type="eggNOG" id="ENOG5031YKF">
    <property type="taxonomic scope" value="Bacteria"/>
</dbReference>
<reference evidence="1 2" key="2">
    <citation type="journal article" date="2013" name="J. Biotechnol.">
        <title>Complete genome sequence of the kirromycin producer Streptomyces collinus Tu 365 consisting of a linear chromosome and two linear plasmids.</title>
        <authorList>
            <person name="Ruckert C."/>
            <person name="Szczepanowski R."/>
            <person name="Albersmeier A."/>
            <person name="Goesmann A."/>
            <person name="Iftime D."/>
            <person name="Musiol E.M."/>
            <person name="Blin K."/>
            <person name="Wohlleben W."/>
            <person name="Puhler A."/>
            <person name="Kalinowski J."/>
            <person name="Weber T."/>
        </authorList>
    </citation>
    <scope>NUCLEOTIDE SEQUENCE [LARGE SCALE GENOMIC DNA]</scope>
    <source>
        <strain evidence="2">DSM 40733 / Tue 365</strain>
    </source>
</reference>